<feature type="region of interest" description="Disordered" evidence="1">
    <location>
        <begin position="217"/>
        <end position="247"/>
    </location>
</feature>
<proteinExistence type="predicted"/>
<dbReference type="OrthoDB" id="2538200at2759"/>
<evidence type="ECO:0000313" key="3">
    <source>
        <dbReference type="EMBL" id="ORY80690.1"/>
    </source>
</evidence>
<organism evidence="3 4">
    <name type="scientific">Leucosporidium creatinivorum</name>
    <dbReference type="NCBI Taxonomy" id="106004"/>
    <lineage>
        <taxon>Eukaryota</taxon>
        <taxon>Fungi</taxon>
        <taxon>Dikarya</taxon>
        <taxon>Basidiomycota</taxon>
        <taxon>Pucciniomycotina</taxon>
        <taxon>Microbotryomycetes</taxon>
        <taxon>Leucosporidiales</taxon>
        <taxon>Leucosporidium</taxon>
    </lineage>
</organism>
<feature type="chain" id="PRO_5013050640" evidence="2">
    <location>
        <begin position="20"/>
        <end position="278"/>
    </location>
</feature>
<keyword evidence="2" id="KW-0732">Signal</keyword>
<evidence type="ECO:0000256" key="1">
    <source>
        <dbReference type="SAM" id="MobiDB-lite"/>
    </source>
</evidence>
<feature type="compositionally biased region" description="Low complexity" evidence="1">
    <location>
        <begin position="219"/>
        <end position="247"/>
    </location>
</feature>
<evidence type="ECO:0000313" key="4">
    <source>
        <dbReference type="Proteomes" id="UP000193467"/>
    </source>
</evidence>
<comment type="caution">
    <text evidence="3">The sequence shown here is derived from an EMBL/GenBank/DDBJ whole genome shotgun (WGS) entry which is preliminary data.</text>
</comment>
<dbReference type="Proteomes" id="UP000193467">
    <property type="component" value="Unassembled WGS sequence"/>
</dbReference>
<accession>A0A1Y2F9T8</accession>
<dbReference type="InParanoid" id="A0A1Y2F9T8"/>
<evidence type="ECO:0000256" key="2">
    <source>
        <dbReference type="SAM" id="SignalP"/>
    </source>
</evidence>
<feature type="signal peptide" evidence="2">
    <location>
        <begin position="1"/>
        <end position="19"/>
    </location>
</feature>
<name>A0A1Y2F9T8_9BASI</name>
<dbReference type="AlphaFoldDB" id="A0A1Y2F9T8"/>
<dbReference type="EMBL" id="MCGR01000024">
    <property type="protein sequence ID" value="ORY80690.1"/>
    <property type="molecule type" value="Genomic_DNA"/>
</dbReference>
<gene>
    <name evidence="3" type="ORF">BCR35DRAFT_341471</name>
</gene>
<keyword evidence="4" id="KW-1185">Reference proteome</keyword>
<protein>
    <submittedName>
        <fullName evidence="3">Uncharacterized protein</fullName>
    </submittedName>
</protein>
<sequence>MSAALRLVALSALASVALAHVDINYPLGTWTHTEEQQEEGGVCGGGSRVAGVAWGAQSAFVSLSGDEGNSVRVLLASTNSTTADTEVADASSFPIVLAENATFSSSGNLCLPISLPAGYVSGSRATLYVEASGDDETISSCAEVVLIPDLNNGNTTVMEHGQAVVNEATGGNMTYFDYYCSNSTIPALDTCSCHCHGTSPHCDDTCSAERLETATAECSGDSAGAPSSSSAPSPTPSSATGTVGEAAAQTSAPASGASKVVVGFGSLALGAAALLLLQ</sequence>
<reference evidence="3 4" key="1">
    <citation type="submission" date="2016-07" db="EMBL/GenBank/DDBJ databases">
        <title>Pervasive Adenine N6-methylation of Active Genes in Fungi.</title>
        <authorList>
            <consortium name="DOE Joint Genome Institute"/>
            <person name="Mondo S.J."/>
            <person name="Dannebaum R.O."/>
            <person name="Kuo R.C."/>
            <person name="Labutti K."/>
            <person name="Haridas S."/>
            <person name="Kuo A."/>
            <person name="Salamov A."/>
            <person name="Ahrendt S.R."/>
            <person name="Lipzen A."/>
            <person name="Sullivan W."/>
            <person name="Andreopoulos W.B."/>
            <person name="Clum A."/>
            <person name="Lindquist E."/>
            <person name="Daum C."/>
            <person name="Ramamoorthy G.K."/>
            <person name="Gryganskyi A."/>
            <person name="Culley D."/>
            <person name="Magnuson J.K."/>
            <person name="James T.Y."/>
            <person name="O'Malley M.A."/>
            <person name="Stajich J.E."/>
            <person name="Spatafora J.W."/>
            <person name="Visel A."/>
            <person name="Grigoriev I.V."/>
        </authorList>
    </citation>
    <scope>NUCLEOTIDE SEQUENCE [LARGE SCALE GENOMIC DNA]</scope>
    <source>
        <strain evidence="3 4">62-1032</strain>
    </source>
</reference>